<dbReference type="HOGENOM" id="CLU_052691_0_0_1"/>
<dbReference type="OMA" id="QAIHPTE"/>
<evidence type="ECO:0000313" key="10">
    <source>
        <dbReference type="Proteomes" id="UP000028545"/>
    </source>
</evidence>
<feature type="region of interest" description="Disordered" evidence="7">
    <location>
        <begin position="42"/>
        <end position="63"/>
    </location>
</feature>
<sequence length="459" mass="49259">MFENVCSLPLPGDVFAQAVHPTEPVVTVGLYNGRVQCFRLPPPANGGGASSGGEEEEDMETSILSDGRATIESVWGTKRHKRSCRALGYSPDGDLMFSAGSDGIVKHFSSTTGRVISKVLVPKFGNHDDAPSILHAIDPQHLLLGTDAGALHIFDLRQDGLAAKPARTSFPHTDYISSIVPLPPPNASQGSSPGADPVFPKQWVTTGGTTLAVTDMRSGTLVRSDDQEDDLLCATYVAGIGPKKAANRGIVAVGGSTGVLTMWDRGSWDDQQERVIVDSGRGGGDSIDAVALIPEELGYGKKVVAAVGDGSLRLVDLVRREVDVTATLRHDDSEGAVAVGFDCFGRMITAGGAIVKIWEDLTELQGNGAEDDEEEESDEEEDEEEEEDSDDDEEEDGAEDASGKKRAREEDSDEEDSDSDSEEERDRERRERQRKRREAIAARLGPMGAHGVLRFEGLD</sequence>
<dbReference type="AlphaFoldDB" id="A0A084G8Q5"/>
<feature type="domain" description="Anaphase-promoting complex subunit 4-like WD40" evidence="8">
    <location>
        <begin position="68"/>
        <end position="119"/>
    </location>
</feature>
<dbReference type="RefSeq" id="XP_016643516.1">
    <property type="nucleotide sequence ID" value="XM_016786914.1"/>
</dbReference>
<evidence type="ECO:0000256" key="1">
    <source>
        <dbReference type="ARBA" id="ARBA00007625"/>
    </source>
</evidence>
<evidence type="ECO:0000256" key="6">
    <source>
        <dbReference type="PROSITE-ProRule" id="PRU00221"/>
    </source>
</evidence>
<proteinExistence type="inferred from homology"/>
<keyword evidence="3" id="KW-0677">Repeat</keyword>
<dbReference type="GeneID" id="27723412"/>
<keyword evidence="10" id="KW-1185">Reference proteome</keyword>
<evidence type="ECO:0000313" key="9">
    <source>
        <dbReference type="EMBL" id="KEZ43717.1"/>
    </source>
</evidence>
<reference evidence="9 10" key="1">
    <citation type="journal article" date="2014" name="Genome Announc.">
        <title>Draft genome sequence of the pathogenic fungus Scedosporium apiospermum.</title>
        <authorList>
            <person name="Vandeputte P."/>
            <person name="Ghamrawi S."/>
            <person name="Rechenmann M."/>
            <person name="Iltis A."/>
            <person name="Giraud S."/>
            <person name="Fleury M."/>
            <person name="Thornton C."/>
            <person name="Delhaes L."/>
            <person name="Meyer W."/>
            <person name="Papon N."/>
            <person name="Bouchara J.P."/>
        </authorList>
    </citation>
    <scope>NUCLEOTIDE SEQUENCE [LARGE SCALE GENOMIC DNA]</scope>
    <source>
        <strain evidence="9 10">IHEM 14462</strain>
    </source>
</reference>
<dbReference type="VEuPathDB" id="FungiDB:SAPIO_CDS4340"/>
<feature type="repeat" description="WD" evidence="6">
    <location>
        <begin position="77"/>
        <end position="118"/>
    </location>
</feature>
<dbReference type="OrthoDB" id="2288928at2759"/>
<dbReference type="Pfam" id="PF12894">
    <property type="entry name" value="ANAPC4_WD40"/>
    <property type="match status" value="1"/>
</dbReference>
<name>A0A084G8Q5_PSEDA</name>
<evidence type="ECO:0000256" key="4">
    <source>
        <dbReference type="ARBA" id="ARBA00039238"/>
    </source>
</evidence>
<organism evidence="9 10">
    <name type="scientific">Pseudallescheria apiosperma</name>
    <name type="common">Scedosporium apiospermum</name>
    <dbReference type="NCBI Taxonomy" id="563466"/>
    <lineage>
        <taxon>Eukaryota</taxon>
        <taxon>Fungi</taxon>
        <taxon>Dikarya</taxon>
        <taxon>Ascomycota</taxon>
        <taxon>Pezizomycotina</taxon>
        <taxon>Sordariomycetes</taxon>
        <taxon>Hypocreomycetidae</taxon>
        <taxon>Microascales</taxon>
        <taxon>Microascaceae</taxon>
        <taxon>Scedosporium</taxon>
    </lineage>
</organism>
<protein>
    <recommendedName>
        <fullName evidence="4">WD repeat-containing protein JIP5</fullName>
    </recommendedName>
    <alternativeName>
        <fullName evidence="5">WD repeat-containing protein jip5</fullName>
    </alternativeName>
</protein>
<dbReference type="PROSITE" id="PS50082">
    <property type="entry name" value="WD_REPEATS_2"/>
    <property type="match status" value="1"/>
</dbReference>
<dbReference type="InterPro" id="IPR050505">
    <property type="entry name" value="WDR55/POC1"/>
</dbReference>
<dbReference type="InterPro" id="IPR036322">
    <property type="entry name" value="WD40_repeat_dom_sf"/>
</dbReference>
<evidence type="ECO:0000259" key="8">
    <source>
        <dbReference type="Pfam" id="PF12894"/>
    </source>
</evidence>
<keyword evidence="2 6" id="KW-0853">WD repeat</keyword>
<comment type="caution">
    <text evidence="9">The sequence shown here is derived from an EMBL/GenBank/DDBJ whole genome shotgun (WGS) entry which is preliminary data.</text>
</comment>
<evidence type="ECO:0000256" key="7">
    <source>
        <dbReference type="SAM" id="MobiDB-lite"/>
    </source>
</evidence>
<dbReference type="PANTHER" id="PTHR44019">
    <property type="entry name" value="WD REPEAT-CONTAINING PROTEIN 55"/>
    <property type="match status" value="1"/>
</dbReference>
<gene>
    <name evidence="9" type="ORF">SAPIO_CDS4340</name>
</gene>
<dbReference type="Gene3D" id="2.130.10.10">
    <property type="entry name" value="YVTN repeat-like/Quinoprotein amine dehydrogenase"/>
    <property type="match status" value="1"/>
</dbReference>
<evidence type="ECO:0000256" key="3">
    <source>
        <dbReference type="ARBA" id="ARBA00022737"/>
    </source>
</evidence>
<dbReference type="PANTHER" id="PTHR44019:SF20">
    <property type="entry name" value="WD REPEAT-CONTAINING PROTEIN 55"/>
    <property type="match status" value="1"/>
</dbReference>
<evidence type="ECO:0000256" key="5">
    <source>
        <dbReference type="ARBA" id="ARBA00039514"/>
    </source>
</evidence>
<comment type="similarity">
    <text evidence="1">Belongs to the WD repeat WDR55 family.</text>
</comment>
<feature type="region of interest" description="Disordered" evidence="7">
    <location>
        <begin position="366"/>
        <end position="459"/>
    </location>
</feature>
<accession>A0A084G8Q5</accession>
<dbReference type="KEGG" id="sapo:SAPIO_CDS4340"/>
<dbReference type="SUPFAM" id="SSF50978">
    <property type="entry name" value="WD40 repeat-like"/>
    <property type="match status" value="1"/>
</dbReference>
<evidence type="ECO:0000256" key="2">
    <source>
        <dbReference type="ARBA" id="ARBA00022574"/>
    </source>
</evidence>
<feature type="compositionally biased region" description="Acidic residues" evidence="7">
    <location>
        <begin position="410"/>
        <end position="423"/>
    </location>
</feature>
<dbReference type="SMART" id="SM00320">
    <property type="entry name" value="WD40"/>
    <property type="match status" value="3"/>
</dbReference>
<dbReference type="EMBL" id="JOWA01000091">
    <property type="protein sequence ID" value="KEZ43717.1"/>
    <property type="molecule type" value="Genomic_DNA"/>
</dbReference>
<dbReference type="InterPro" id="IPR001680">
    <property type="entry name" value="WD40_rpt"/>
</dbReference>
<dbReference type="Proteomes" id="UP000028545">
    <property type="component" value="Unassembled WGS sequence"/>
</dbReference>
<feature type="compositionally biased region" description="Acidic residues" evidence="7">
    <location>
        <begin position="369"/>
        <end position="399"/>
    </location>
</feature>
<dbReference type="InterPro" id="IPR015943">
    <property type="entry name" value="WD40/YVTN_repeat-like_dom_sf"/>
</dbReference>
<dbReference type="InterPro" id="IPR024977">
    <property type="entry name" value="Apc4-like_WD40_dom"/>
</dbReference>